<dbReference type="EMBL" id="JBHTCQ010000001">
    <property type="protein sequence ID" value="MFC7403610.1"/>
    <property type="molecule type" value="Genomic_DNA"/>
</dbReference>
<comment type="caution">
    <text evidence="2">The sequence shown here is derived from an EMBL/GenBank/DDBJ whole genome shotgun (WGS) entry which is preliminary data.</text>
</comment>
<reference evidence="3" key="1">
    <citation type="journal article" date="2019" name="Int. J. Syst. Evol. Microbiol.">
        <title>The Global Catalogue of Microorganisms (GCM) 10K type strain sequencing project: providing services to taxonomists for standard genome sequencing and annotation.</title>
        <authorList>
            <consortium name="The Broad Institute Genomics Platform"/>
            <consortium name="The Broad Institute Genome Sequencing Center for Infectious Disease"/>
            <person name="Wu L."/>
            <person name="Ma J."/>
        </authorList>
    </citation>
    <scope>NUCLEOTIDE SEQUENCE [LARGE SCALE GENOMIC DNA]</scope>
    <source>
        <strain evidence="3">JCM 1490</strain>
    </source>
</reference>
<keyword evidence="3" id="KW-1185">Reference proteome</keyword>
<accession>A0ABW2Q295</accession>
<dbReference type="RefSeq" id="WP_382393739.1">
    <property type="nucleotide sequence ID" value="NZ_JBHTCQ010000001.1"/>
</dbReference>
<evidence type="ECO:0000313" key="2">
    <source>
        <dbReference type="EMBL" id="MFC7403610.1"/>
    </source>
</evidence>
<evidence type="ECO:0000256" key="1">
    <source>
        <dbReference type="SAM" id="MobiDB-lite"/>
    </source>
</evidence>
<gene>
    <name evidence="2" type="ORF">ACFQQL_00710</name>
</gene>
<proteinExistence type="predicted"/>
<feature type="compositionally biased region" description="Basic and acidic residues" evidence="1">
    <location>
        <begin position="188"/>
        <end position="200"/>
    </location>
</feature>
<sequence length="266" mass="28720">MIRPAELDGIRSGAIDLAFRRWETPRVRVGTRMRTAIGLIEVTSLERVEDSALTAEDARRAGAASLAALLRGLEQRSERPVYRVGLRYAGPDPRIALRESVPDADELAGLAGRLARLDRAAADGPWTRQPLELIDEHPGRRAPDLASEVGRPTAEFKRDVRKLKELGLTESLDIGYRLSPRGEAVLDHLTGEPRTDRPERPAGTPLPHVGAAASRALAAAGVTTLEQVAGMREADLLALRGVGPVAVSRLSRALEDVRLAPIVQDG</sequence>
<dbReference type="SUPFAM" id="SSF47794">
    <property type="entry name" value="Rad51 N-terminal domain-like"/>
    <property type="match status" value="1"/>
</dbReference>
<dbReference type="Proteomes" id="UP001596455">
    <property type="component" value="Unassembled WGS sequence"/>
</dbReference>
<evidence type="ECO:0008006" key="4">
    <source>
        <dbReference type="Google" id="ProtNLM"/>
    </source>
</evidence>
<evidence type="ECO:0000313" key="3">
    <source>
        <dbReference type="Proteomes" id="UP001596455"/>
    </source>
</evidence>
<name>A0ABW2Q295_9MICO</name>
<protein>
    <recommendedName>
        <fullName evidence="4">Helix-hairpin-helix domain-containing protein</fullName>
    </recommendedName>
</protein>
<feature type="region of interest" description="Disordered" evidence="1">
    <location>
        <begin position="188"/>
        <end position="208"/>
    </location>
</feature>
<dbReference type="Gene3D" id="1.10.150.20">
    <property type="entry name" value="5' to 3' exonuclease, C-terminal subdomain"/>
    <property type="match status" value="1"/>
</dbReference>
<organism evidence="2 3">
    <name type="scientific">Georgenia alba</name>
    <dbReference type="NCBI Taxonomy" id="2233858"/>
    <lineage>
        <taxon>Bacteria</taxon>
        <taxon>Bacillati</taxon>
        <taxon>Actinomycetota</taxon>
        <taxon>Actinomycetes</taxon>
        <taxon>Micrococcales</taxon>
        <taxon>Bogoriellaceae</taxon>
        <taxon>Georgenia</taxon>
    </lineage>
</organism>
<dbReference type="InterPro" id="IPR010995">
    <property type="entry name" value="DNA_repair_Rad51/TF_NusA_a-hlx"/>
</dbReference>